<evidence type="ECO:0000256" key="4">
    <source>
        <dbReference type="ARBA" id="ARBA00022692"/>
    </source>
</evidence>
<keyword evidence="9" id="KW-0807">Transducer</keyword>
<evidence type="ECO:0000256" key="7">
    <source>
        <dbReference type="ARBA" id="ARBA00023136"/>
    </source>
</evidence>
<keyword evidence="4 10" id="KW-0812">Transmembrane</keyword>
<sequence>MCLLKARVKRLGEINVDLDWWSNSNVTHAELVKCIKAHKIILHLYDVLQPVISRIIFIQFIMCGSILGIATINIVVFADSSTRLAILGYMLAVVMQSFPLCYYCNCLIDDCNDLADTLFHSSWYQQDQRYKKTVVLFLQKLQQPLTFTAMNIFEINLATNINVWPVAKFAFTIYALAQGMNLNEKLQKI</sequence>
<dbReference type="InterPro" id="IPR004117">
    <property type="entry name" value="7tm6_olfct_rcpt"/>
</dbReference>
<keyword evidence="5" id="KW-0552">Olfaction</keyword>
<evidence type="ECO:0000256" key="10">
    <source>
        <dbReference type="SAM" id="Phobius"/>
    </source>
</evidence>
<dbReference type="AlphaFoldDB" id="A0A6J2UD26"/>
<gene>
    <name evidence="12" type="primary">LOC115632872</name>
</gene>
<keyword evidence="11" id="KW-1185">Reference proteome</keyword>
<evidence type="ECO:0000256" key="5">
    <source>
        <dbReference type="ARBA" id="ARBA00022725"/>
    </source>
</evidence>
<dbReference type="Pfam" id="PF02949">
    <property type="entry name" value="7tm_6"/>
    <property type="match status" value="1"/>
</dbReference>
<dbReference type="GO" id="GO:0005886">
    <property type="term" value="C:plasma membrane"/>
    <property type="evidence" value="ECO:0007669"/>
    <property type="project" value="UniProtKB-SubCell"/>
</dbReference>
<dbReference type="GO" id="GO:0007165">
    <property type="term" value="P:signal transduction"/>
    <property type="evidence" value="ECO:0007669"/>
    <property type="project" value="UniProtKB-KW"/>
</dbReference>
<protein>
    <submittedName>
        <fullName evidence="12">Odorant receptor 43b-like</fullName>
    </submittedName>
</protein>
<evidence type="ECO:0000313" key="12">
    <source>
        <dbReference type="RefSeq" id="XP_030386040.1"/>
    </source>
</evidence>
<dbReference type="GO" id="GO:0004984">
    <property type="term" value="F:olfactory receptor activity"/>
    <property type="evidence" value="ECO:0007669"/>
    <property type="project" value="InterPro"/>
</dbReference>
<dbReference type="PANTHER" id="PTHR21137">
    <property type="entry name" value="ODORANT RECEPTOR"/>
    <property type="match status" value="1"/>
</dbReference>
<proteinExistence type="predicted"/>
<keyword evidence="7 10" id="KW-0472">Membrane</keyword>
<evidence type="ECO:0000256" key="8">
    <source>
        <dbReference type="ARBA" id="ARBA00023170"/>
    </source>
</evidence>
<dbReference type="RefSeq" id="XP_030386040.1">
    <property type="nucleotide sequence ID" value="XM_030530180.1"/>
</dbReference>
<dbReference type="OrthoDB" id="6604226at2759"/>
<dbReference type="Proteomes" id="UP000504634">
    <property type="component" value="Unplaced"/>
</dbReference>
<keyword evidence="6 10" id="KW-1133">Transmembrane helix</keyword>
<evidence type="ECO:0000256" key="9">
    <source>
        <dbReference type="ARBA" id="ARBA00023224"/>
    </source>
</evidence>
<reference evidence="12" key="1">
    <citation type="submission" date="2025-08" db="UniProtKB">
        <authorList>
            <consortium name="RefSeq"/>
        </authorList>
    </citation>
    <scope>IDENTIFICATION</scope>
    <source>
        <strain evidence="12">11010-0011.00</strain>
        <tissue evidence="12">Whole body</tissue>
    </source>
</reference>
<dbReference type="GeneID" id="115632872"/>
<dbReference type="GO" id="GO:0005549">
    <property type="term" value="F:odorant binding"/>
    <property type="evidence" value="ECO:0007669"/>
    <property type="project" value="InterPro"/>
</dbReference>
<keyword evidence="2" id="KW-1003">Cell membrane</keyword>
<evidence type="ECO:0000256" key="1">
    <source>
        <dbReference type="ARBA" id="ARBA00004651"/>
    </source>
</evidence>
<accession>A0A6J2UD26</accession>
<evidence type="ECO:0000256" key="2">
    <source>
        <dbReference type="ARBA" id="ARBA00022475"/>
    </source>
</evidence>
<name>A0A6J2UD26_DROLE</name>
<comment type="subcellular location">
    <subcellularLocation>
        <location evidence="1">Cell membrane</location>
        <topology evidence="1">Multi-pass membrane protein</topology>
    </subcellularLocation>
</comment>
<evidence type="ECO:0000313" key="11">
    <source>
        <dbReference type="Proteomes" id="UP000504634"/>
    </source>
</evidence>
<organism evidence="11 12">
    <name type="scientific">Drosophila lebanonensis</name>
    <name type="common">Fruit fly</name>
    <name type="synonym">Scaptodrosophila lebanonensis</name>
    <dbReference type="NCBI Taxonomy" id="7225"/>
    <lineage>
        <taxon>Eukaryota</taxon>
        <taxon>Metazoa</taxon>
        <taxon>Ecdysozoa</taxon>
        <taxon>Arthropoda</taxon>
        <taxon>Hexapoda</taxon>
        <taxon>Insecta</taxon>
        <taxon>Pterygota</taxon>
        <taxon>Neoptera</taxon>
        <taxon>Endopterygota</taxon>
        <taxon>Diptera</taxon>
        <taxon>Brachycera</taxon>
        <taxon>Muscomorpha</taxon>
        <taxon>Ephydroidea</taxon>
        <taxon>Drosophilidae</taxon>
        <taxon>Scaptodrosophila</taxon>
    </lineage>
</organism>
<evidence type="ECO:0000256" key="3">
    <source>
        <dbReference type="ARBA" id="ARBA00022606"/>
    </source>
</evidence>
<feature type="transmembrane region" description="Helical" evidence="10">
    <location>
        <begin position="55"/>
        <end position="78"/>
    </location>
</feature>
<evidence type="ECO:0000256" key="6">
    <source>
        <dbReference type="ARBA" id="ARBA00022989"/>
    </source>
</evidence>
<keyword evidence="3" id="KW-0716">Sensory transduction</keyword>
<feature type="transmembrane region" description="Helical" evidence="10">
    <location>
        <begin position="84"/>
        <end position="104"/>
    </location>
</feature>
<keyword evidence="8" id="KW-0675">Receptor</keyword>
<dbReference type="PANTHER" id="PTHR21137:SF35">
    <property type="entry name" value="ODORANT RECEPTOR 19A-RELATED"/>
    <property type="match status" value="1"/>
</dbReference>